<dbReference type="EMBL" id="CAJJDN010000116">
    <property type="protein sequence ID" value="CAD8118156.1"/>
    <property type="molecule type" value="Genomic_DNA"/>
</dbReference>
<organism evidence="1 2">
    <name type="scientific">Paramecium sonneborni</name>
    <dbReference type="NCBI Taxonomy" id="65129"/>
    <lineage>
        <taxon>Eukaryota</taxon>
        <taxon>Sar</taxon>
        <taxon>Alveolata</taxon>
        <taxon>Ciliophora</taxon>
        <taxon>Intramacronucleata</taxon>
        <taxon>Oligohymenophorea</taxon>
        <taxon>Peniculida</taxon>
        <taxon>Parameciidae</taxon>
        <taxon>Paramecium</taxon>
    </lineage>
</organism>
<reference evidence="1" key="1">
    <citation type="submission" date="2021-01" db="EMBL/GenBank/DDBJ databases">
        <authorList>
            <consortium name="Genoscope - CEA"/>
            <person name="William W."/>
        </authorList>
    </citation>
    <scope>NUCLEOTIDE SEQUENCE</scope>
</reference>
<evidence type="ECO:0000313" key="2">
    <source>
        <dbReference type="Proteomes" id="UP000692954"/>
    </source>
</evidence>
<name>A0A8S1QR01_9CILI</name>
<evidence type="ECO:0000313" key="1">
    <source>
        <dbReference type="EMBL" id="CAD8118156.1"/>
    </source>
</evidence>
<keyword evidence="2" id="KW-1185">Reference proteome</keyword>
<gene>
    <name evidence="1" type="ORF">PSON_ATCC_30995.1.T1160078</name>
</gene>
<dbReference type="AlphaFoldDB" id="A0A8S1QR01"/>
<dbReference type="Proteomes" id="UP000692954">
    <property type="component" value="Unassembled WGS sequence"/>
</dbReference>
<comment type="caution">
    <text evidence="1">The sequence shown here is derived from an EMBL/GenBank/DDBJ whole genome shotgun (WGS) entry which is preliminary data.</text>
</comment>
<proteinExistence type="predicted"/>
<accession>A0A8S1QR01</accession>
<sequence length="121" mass="14645">MILKRIFIVLDIHQFMKQSCTEIIFSKKILTNRLINRKRMEIIYQIISYKSHKNICIFSQQLENQNLIIQYYHLNLKKIQSYQNSHSYKIIIIGEGVQMIQIISEFFLNYQFSNKPRNEAK</sequence>
<protein>
    <submittedName>
        <fullName evidence="1">Uncharacterized protein</fullName>
    </submittedName>
</protein>